<dbReference type="Gene3D" id="3.90.79.10">
    <property type="entry name" value="Nucleoside Triphosphate Pyrophosphohydrolase"/>
    <property type="match status" value="1"/>
</dbReference>
<dbReference type="PANTHER" id="PTHR13030:SF8">
    <property type="entry name" value="ADP-RIBOSE PYROPHOSPHATASE, MITOCHONDRIAL"/>
    <property type="match status" value="1"/>
</dbReference>
<dbReference type="AlphaFoldDB" id="A0A6C0LGG5"/>
<dbReference type="GO" id="GO:0047631">
    <property type="term" value="F:ADP-ribose diphosphatase activity"/>
    <property type="evidence" value="ECO:0007669"/>
    <property type="project" value="InterPro"/>
</dbReference>
<dbReference type="InterPro" id="IPR015797">
    <property type="entry name" value="NUDIX_hydrolase-like_dom_sf"/>
</dbReference>
<dbReference type="SUPFAM" id="SSF55811">
    <property type="entry name" value="Nudix"/>
    <property type="match status" value="1"/>
</dbReference>
<reference evidence="2" key="1">
    <citation type="journal article" date="2020" name="Nature">
        <title>Giant virus diversity and host interactions through global metagenomics.</title>
        <authorList>
            <person name="Schulz F."/>
            <person name="Roux S."/>
            <person name="Paez-Espino D."/>
            <person name="Jungbluth S."/>
            <person name="Walsh D.A."/>
            <person name="Denef V.J."/>
            <person name="McMahon K.D."/>
            <person name="Konstantinidis K.T."/>
            <person name="Eloe-Fadrosh E.A."/>
            <person name="Kyrpides N.C."/>
            <person name="Woyke T."/>
        </authorList>
    </citation>
    <scope>NUCLEOTIDE SEQUENCE</scope>
    <source>
        <strain evidence="2">GVMAG-M-3300027791-30</strain>
    </source>
</reference>
<organism evidence="2">
    <name type="scientific">viral metagenome</name>
    <dbReference type="NCBI Taxonomy" id="1070528"/>
    <lineage>
        <taxon>unclassified sequences</taxon>
        <taxon>metagenomes</taxon>
        <taxon>organismal metagenomes</taxon>
    </lineage>
</organism>
<protein>
    <recommendedName>
        <fullName evidence="1">Nudix hydrolase domain-containing protein</fullName>
    </recommendedName>
</protein>
<evidence type="ECO:0000259" key="1">
    <source>
        <dbReference type="PROSITE" id="PS51462"/>
    </source>
</evidence>
<name>A0A6C0LGG5_9ZZZZ</name>
<dbReference type="PANTHER" id="PTHR13030">
    <property type="entry name" value="NUDIX HYDROLASE"/>
    <property type="match status" value="1"/>
</dbReference>
<proteinExistence type="predicted"/>
<accession>A0A6C0LGG5</accession>
<dbReference type="InterPro" id="IPR039989">
    <property type="entry name" value="NUDT9"/>
</dbReference>
<dbReference type="EMBL" id="MN740476">
    <property type="protein sequence ID" value="QHU28918.1"/>
    <property type="molecule type" value="Genomic_DNA"/>
</dbReference>
<feature type="domain" description="Nudix hydrolase" evidence="1">
    <location>
        <begin position="116"/>
        <end position="260"/>
    </location>
</feature>
<evidence type="ECO:0000313" key="2">
    <source>
        <dbReference type="EMBL" id="QHU28918.1"/>
    </source>
</evidence>
<dbReference type="InterPro" id="IPR000086">
    <property type="entry name" value="NUDIX_hydrolase_dom"/>
</dbReference>
<sequence length="261" mass="30575">MLTYICDTHSDYPKRISANNLFYTEYKDQRPFFFHDVLLQEHMPEWSEPLVPTIDIFKDKYSYVTNDYVLNSIYFEYCDYYIKYIEDEDINFSMLPMNPYGPTGIGGRGNYDKWGPNHDANPIVITYDPNRNIYQLLVIERKDTPGVYTLPGGMRDSGECVSTIVTQELKEETNLILDVNTSQFIYSGYVNDPRNTDHAWLETCVYLFNINESQREILLNTMSAGDDAISIKLIDIDDTNEIYKNLYANHKEFVEMSFNYI</sequence>
<dbReference type="Pfam" id="PF00293">
    <property type="entry name" value="NUDIX"/>
    <property type="match status" value="1"/>
</dbReference>
<dbReference type="PROSITE" id="PS51462">
    <property type="entry name" value="NUDIX"/>
    <property type="match status" value="1"/>
</dbReference>